<dbReference type="EMBL" id="NMUE01000025">
    <property type="protein sequence ID" value="RFA95122.1"/>
    <property type="molecule type" value="Genomic_DNA"/>
</dbReference>
<dbReference type="Pfam" id="PF00702">
    <property type="entry name" value="Hydrolase"/>
    <property type="match status" value="1"/>
</dbReference>
<dbReference type="GeneID" id="1465979"/>
<accession>A0A371R377</accession>
<evidence type="ECO:0000256" key="2">
    <source>
        <dbReference type="ARBA" id="ARBA00022842"/>
    </source>
</evidence>
<evidence type="ECO:0000313" key="7">
    <source>
        <dbReference type="Proteomes" id="UP000257123"/>
    </source>
</evidence>
<dbReference type="PANTHER" id="PTHR46470:SF4">
    <property type="entry name" value="5-AMINO-6-(5-PHOSPHO-D-RIBITYLAMINO)URACIL PHOSPHATASE YIGB"/>
    <property type="match status" value="1"/>
</dbReference>
<evidence type="ECO:0000313" key="5">
    <source>
        <dbReference type="EMBL" id="RFA98236.1"/>
    </source>
</evidence>
<dbReference type="Proteomes" id="UP000256877">
    <property type="component" value="Unassembled WGS sequence"/>
</dbReference>
<evidence type="ECO:0000313" key="6">
    <source>
        <dbReference type="Proteomes" id="UP000256877"/>
    </source>
</evidence>
<evidence type="ECO:0000256" key="1">
    <source>
        <dbReference type="ARBA" id="ARBA00022801"/>
    </source>
</evidence>
<dbReference type="AlphaFoldDB" id="A0A371R377"/>
<dbReference type="SFLD" id="SFLDG01129">
    <property type="entry name" value="C1.5:_HAD__Beta-PGM__Phosphata"/>
    <property type="match status" value="1"/>
</dbReference>
<dbReference type="SFLD" id="SFLDS00003">
    <property type="entry name" value="Haloacid_Dehalogenase"/>
    <property type="match status" value="1"/>
</dbReference>
<reference evidence="6 7" key="1">
    <citation type="submission" date="2017-07" db="EMBL/GenBank/DDBJ databases">
        <title>Draft genome sequence of aerobic hyperthermophilic archaea, Pyrobaculum aerophilum YKB31 and YKB32.</title>
        <authorList>
            <person name="Mochizuki T."/>
            <person name="Berliner A.J."/>
            <person name="Yoshida-Takashima Y."/>
            <person name="Takaki Y."/>
            <person name="Nunoura T."/>
            <person name="Takai K."/>
        </authorList>
    </citation>
    <scope>NUCLEOTIDE SEQUENCE [LARGE SCALE GENOMIC DNA]</scope>
    <source>
        <strain evidence="4 7">YKB31</strain>
        <strain evidence="5 6">YKB32</strain>
    </source>
</reference>
<dbReference type="GO" id="GO:0016787">
    <property type="term" value="F:hydrolase activity"/>
    <property type="evidence" value="ECO:0007669"/>
    <property type="project" value="UniProtKB-KW"/>
</dbReference>
<comment type="caution">
    <text evidence="5">The sequence shown here is derived from an EMBL/GenBank/DDBJ whole genome shotgun (WGS) entry which is preliminary data.</text>
</comment>
<dbReference type="Gene3D" id="1.10.150.520">
    <property type="match status" value="1"/>
</dbReference>
<organism evidence="5 6">
    <name type="scientific">Pyrobaculum aerophilum</name>
    <dbReference type="NCBI Taxonomy" id="13773"/>
    <lineage>
        <taxon>Archaea</taxon>
        <taxon>Thermoproteota</taxon>
        <taxon>Thermoprotei</taxon>
        <taxon>Thermoproteales</taxon>
        <taxon>Thermoproteaceae</taxon>
        <taxon>Pyrobaculum</taxon>
    </lineage>
</organism>
<dbReference type="Proteomes" id="UP000651120">
    <property type="component" value="Unassembled WGS sequence"/>
</dbReference>
<protein>
    <submittedName>
        <fullName evidence="5">HAD family hydrolase</fullName>
    </submittedName>
</protein>
<sequence>MATVLIDLDGTLLPLKAWNPVFAEISAIIAKRAGAAPEEVWMRVREKNLALMRRLDWRAFDWQQLFTSAAAELGVREVPDVVEVLHRHLPSFRLNDGAIEALAELREMGFRVEIATNGHASYQLPVIRQLGLDRLVDGVRTSDAYKCAKTCPEFFHNAQVMIGDNPVFDVYFPKRYGLRAIFFGDWSKEAPEYSRRLSIPAESTPPDEVIRTLKEAPEAVKRVMGKT</sequence>
<keyword evidence="2" id="KW-0460">Magnesium</keyword>
<dbReference type="RefSeq" id="WP_011008199.1">
    <property type="nucleotide sequence ID" value="NZ_DUJP01000011.1"/>
</dbReference>
<dbReference type="Gene3D" id="3.40.50.1000">
    <property type="entry name" value="HAD superfamily/HAD-like"/>
    <property type="match status" value="1"/>
</dbReference>
<dbReference type="PANTHER" id="PTHR46470">
    <property type="entry name" value="N-ACYLNEURAMINATE-9-PHOSPHATASE"/>
    <property type="match status" value="1"/>
</dbReference>
<evidence type="ECO:0000313" key="4">
    <source>
        <dbReference type="EMBL" id="RFA95122.1"/>
    </source>
</evidence>
<name>A0A371R377_9CREN</name>
<dbReference type="Proteomes" id="UP000257123">
    <property type="component" value="Unassembled WGS sequence"/>
</dbReference>
<dbReference type="OMA" id="FDVYFPK"/>
<reference evidence="3" key="2">
    <citation type="journal article" date="2020" name="bioRxiv">
        <title>A rank-normalized archaeal taxonomy based on genome phylogeny resolves widespread incomplete and uneven classifications.</title>
        <authorList>
            <person name="Rinke C."/>
            <person name="Chuvochina M."/>
            <person name="Mussig A.J."/>
            <person name="Chaumeil P.-A."/>
            <person name="Waite D.W."/>
            <person name="Whitman W.B."/>
            <person name="Parks D.H."/>
            <person name="Hugenholtz P."/>
        </authorList>
    </citation>
    <scope>NUCLEOTIDE SEQUENCE</scope>
    <source>
        <strain evidence="3">UBA8839</strain>
    </source>
</reference>
<dbReference type="InterPro" id="IPR036412">
    <property type="entry name" value="HAD-like_sf"/>
</dbReference>
<dbReference type="InterPro" id="IPR051400">
    <property type="entry name" value="HAD-like_hydrolase"/>
</dbReference>
<evidence type="ECO:0000313" key="3">
    <source>
        <dbReference type="EMBL" id="HII46324.1"/>
    </source>
</evidence>
<dbReference type="SUPFAM" id="SSF56784">
    <property type="entry name" value="HAD-like"/>
    <property type="match status" value="1"/>
</dbReference>
<dbReference type="InterPro" id="IPR023214">
    <property type="entry name" value="HAD_sf"/>
</dbReference>
<dbReference type="OrthoDB" id="26932at2157"/>
<gene>
    <name evidence="4" type="ORF">CGL51_08215</name>
    <name evidence="5" type="ORF">CGL52_07750</name>
    <name evidence="3" type="ORF">HA333_02355</name>
</gene>
<keyword evidence="1 5" id="KW-0378">Hydrolase</keyword>
<dbReference type="EMBL" id="DUJP01000011">
    <property type="protein sequence ID" value="HII46324.1"/>
    <property type="molecule type" value="Genomic_DNA"/>
</dbReference>
<dbReference type="EMBL" id="NMUF01000019">
    <property type="protein sequence ID" value="RFA98236.1"/>
    <property type="molecule type" value="Genomic_DNA"/>
</dbReference>
<proteinExistence type="predicted"/>